<reference evidence="1 2" key="1">
    <citation type="submission" date="2023-09" db="EMBL/GenBank/DDBJ databases">
        <title>Nesidiocoris tenuis whole genome shotgun sequence.</title>
        <authorList>
            <person name="Shibata T."/>
            <person name="Shimoda M."/>
            <person name="Kobayashi T."/>
            <person name="Uehara T."/>
        </authorList>
    </citation>
    <scope>NUCLEOTIDE SEQUENCE [LARGE SCALE GENOMIC DNA]</scope>
    <source>
        <strain evidence="1 2">Japan</strain>
    </source>
</reference>
<sequence>MRNVLNACGCRGQQAAYRRLEWKGLIPLLCSGGGSRLMLCSVPVGLAKPNRSYGRNEGGDALSTPGHPRLAIFVSCRDDAICTGLLLCSCSSPHTWYLKT</sequence>
<dbReference type="Proteomes" id="UP001307889">
    <property type="component" value="Chromosome 1"/>
</dbReference>
<evidence type="ECO:0000313" key="2">
    <source>
        <dbReference type="Proteomes" id="UP001307889"/>
    </source>
</evidence>
<accession>A0ABN7ABF4</accession>
<name>A0ABN7ABF4_9HEMI</name>
<organism evidence="1 2">
    <name type="scientific">Nesidiocoris tenuis</name>
    <dbReference type="NCBI Taxonomy" id="355587"/>
    <lineage>
        <taxon>Eukaryota</taxon>
        <taxon>Metazoa</taxon>
        <taxon>Ecdysozoa</taxon>
        <taxon>Arthropoda</taxon>
        <taxon>Hexapoda</taxon>
        <taxon>Insecta</taxon>
        <taxon>Pterygota</taxon>
        <taxon>Neoptera</taxon>
        <taxon>Paraneoptera</taxon>
        <taxon>Hemiptera</taxon>
        <taxon>Heteroptera</taxon>
        <taxon>Panheteroptera</taxon>
        <taxon>Cimicomorpha</taxon>
        <taxon>Miridae</taxon>
        <taxon>Dicyphina</taxon>
        <taxon>Nesidiocoris</taxon>
    </lineage>
</organism>
<proteinExistence type="predicted"/>
<dbReference type="EMBL" id="AP028909">
    <property type="protein sequence ID" value="BES89637.1"/>
    <property type="molecule type" value="Genomic_DNA"/>
</dbReference>
<gene>
    <name evidence="1" type="ORF">NTJ_02444</name>
</gene>
<protein>
    <submittedName>
        <fullName evidence="1">Uncharacterized protein</fullName>
    </submittedName>
</protein>
<keyword evidence="2" id="KW-1185">Reference proteome</keyword>
<evidence type="ECO:0000313" key="1">
    <source>
        <dbReference type="EMBL" id="BES89637.1"/>
    </source>
</evidence>